<dbReference type="AlphaFoldDB" id="A0A6J7J0L6"/>
<accession>A0A6J7J0L6</accession>
<dbReference type="EMBL" id="CAFBNB010000187">
    <property type="protein sequence ID" value="CAB4936550.1"/>
    <property type="molecule type" value="Genomic_DNA"/>
</dbReference>
<dbReference type="PANTHER" id="PTHR43713">
    <property type="entry name" value="GLUTAMATE-1-SEMIALDEHYDE 2,1-AMINOMUTASE"/>
    <property type="match status" value="1"/>
</dbReference>
<dbReference type="InterPro" id="IPR015424">
    <property type="entry name" value="PyrdxlP-dep_Trfase"/>
</dbReference>
<gene>
    <name evidence="3" type="ORF">UFOPK3720_01016</name>
</gene>
<dbReference type="Gene3D" id="3.90.1150.10">
    <property type="entry name" value="Aspartate Aminotransferase, domain 1"/>
    <property type="match status" value="1"/>
</dbReference>
<dbReference type="GO" id="GO:0030170">
    <property type="term" value="F:pyridoxal phosphate binding"/>
    <property type="evidence" value="ECO:0007669"/>
    <property type="project" value="InterPro"/>
</dbReference>
<dbReference type="InterPro" id="IPR005814">
    <property type="entry name" value="Aminotrans_3"/>
</dbReference>
<evidence type="ECO:0000256" key="2">
    <source>
        <dbReference type="ARBA" id="ARBA00022898"/>
    </source>
</evidence>
<proteinExistence type="predicted"/>
<protein>
    <submittedName>
        <fullName evidence="3">Unannotated protein</fullName>
    </submittedName>
</protein>
<reference evidence="3" key="1">
    <citation type="submission" date="2020-05" db="EMBL/GenBank/DDBJ databases">
        <authorList>
            <person name="Chiriac C."/>
            <person name="Salcher M."/>
            <person name="Ghai R."/>
            <person name="Kavagutti S V."/>
        </authorList>
    </citation>
    <scope>NUCLEOTIDE SEQUENCE</scope>
</reference>
<dbReference type="InterPro" id="IPR015422">
    <property type="entry name" value="PyrdxlP-dep_Trfase_small"/>
</dbReference>
<evidence type="ECO:0000256" key="1">
    <source>
        <dbReference type="ARBA" id="ARBA00001933"/>
    </source>
</evidence>
<dbReference type="SUPFAM" id="SSF53383">
    <property type="entry name" value="PLP-dependent transferases"/>
    <property type="match status" value="1"/>
</dbReference>
<dbReference type="GO" id="GO:0008483">
    <property type="term" value="F:transaminase activity"/>
    <property type="evidence" value="ECO:0007669"/>
    <property type="project" value="InterPro"/>
</dbReference>
<dbReference type="Pfam" id="PF00202">
    <property type="entry name" value="Aminotran_3"/>
    <property type="match status" value="1"/>
</dbReference>
<evidence type="ECO:0000313" key="3">
    <source>
        <dbReference type="EMBL" id="CAB4936550.1"/>
    </source>
</evidence>
<name>A0A6J7J0L6_9ZZZZ</name>
<dbReference type="Gene3D" id="3.40.640.10">
    <property type="entry name" value="Type I PLP-dependent aspartate aminotransferase-like (Major domain)"/>
    <property type="match status" value="1"/>
</dbReference>
<comment type="cofactor">
    <cofactor evidence="1">
        <name>pyridoxal 5'-phosphate</name>
        <dbReference type="ChEBI" id="CHEBI:597326"/>
    </cofactor>
</comment>
<dbReference type="InterPro" id="IPR015421">
    <property type="entry name" value="PyrdxlP-dep_Trfase_major"/>
</dbReference>
<dbReference type="PANTHER" id="PTHR43713:SF3">
    <property type="entry name" value="GLUTAMATE-1-SEMIALDEHYDE 2,1-AMINOMUTASE 1, CHLOROPLASTIC-RELATED"/>
    <property type="match status" value="1"/>
</dbReference>
<organism evidence="3">
    <name type="scientific">freshwater metagenome</name>
    <dbReference type="NCBI Taxonomy" id="449393"/>
    <lineage>
        <taxon>unclassified sequences</taxon>
        <taxon>metagenomes</taxon>
        <taxon>ecological metagenomes</taxon>
    </lineage>
</organism>
<keyword evidence="2" id="KW-0663">Pyridoxal phosphate</keyword>
<sequence>MVSLIPCAERVRFAKNGSDVTAAAIRLARAATGREHIVVCGYHGWQDWYIGSTTMYRGVPNAIRDLTTSIPFNDLEALHRVIEAKPHQIAALIMEPMTSIWPDEGYLQEVRRITEEHGIVLVFDEMLTGFRFAPGGAQEYFGVTPDLAAFGKALANGFPLSAIVGKSEILDLMPSIFFSGTFGGEMLSLAAAKVVLDRMATGEPTKRLAEMGGQLTEKVELARPSESKDFLNFSGHPSWMFMQWSIDDPETLAQAKTLLLQEMLRNGVLVLSTHDVTAAFTDEDNDHIAEAYARSLASVAGGIAEGTLLERLECEPIRPLFRVRS</sequence>